<evidence type="ECO:0000313" key="4">
    <source>
        <dbReference type="Proteomes" id="UP001058860"/>
    </source>
</evidence>
<comment type="similarity">
    <text evidence="1">Belongs to the cycloisomerase 2 family.</text>
</comment>
<gene>
    <name evidence="3" type="ORF">LRS13_16635</name>
</gene>
<dbReference type="Gene3D" id="2.130.10.10">
    <property type="entry name" value="YVTN repeat-like/Quinoprotein amine dehydrogenase"/>
    <property type="match status" value="2"/>
</dbReference>
<sequence>MPSPPDGRNVYATGRGDDAVVNLLRAPDGTLTPRNCIADTGGLCNSATQGLDGARALAVSADGRNVYVTGQIEDTVVSFSRDAIAGDLTPLDLDQNGLEGVSGLNGPEGIAVSSDGASVYTGSVDSEALTGFTRDAAGRLTFQQCFKDGAAGSGCGGTEGLNDANAIAIPTDGSHIYVSSRGDASVTIFAREILPPGGGSEGPPATGAPPGAPGPAGSPPTPIAPKTPLICVGLWTSTCAGFPPPAPVQTCVSLWQNCTGFGGKPPAGPGTIDLSGFPSSLVTRTGCDERPGRNPFTSSRTTATAAQWVPQDPTASPWQVREATTCLVQIHLEGSDPNDAEAAARATLVKQFHAEVDQVAAEHLQGLSFACWMVDMGAPTKLRTRSAKAAQWVAQDPVCPRAPSTVGVFLSTAVQNAFGAAKAADRPVQIVSIDLGRAQALCSGDAQADCMAIARSLAASVEQHLRQLRARKAVLGLDRPRATRPRSAGADAASSVARKRLVVLGSGRASLPQGRPGRVKLTFGSQARRILLTAKRRGRRSLQLTAVTRATIVPGVTATKRTKVRVLLTAPRRR</sequence>
<dbReference type="EMBL" id="CP088295">
    <property type="protein sequence ID" value="UUY02324.1"/>
    <property type="molecule type" value="Genomic_DNA"/>
</dbReference>
<dbReference type="SUPFAM" id="SSF63825">
    <property type="entry name" value="YWTD domain"/>
    <property type="match status" value="1"/>
</dbReference>
<evidence type="ECO:0000256" key="1">
    <source>
        <dbReference type="ARBA" id="ARBA00005564"/>
    </source>
</evidence>
<accession>A0ABY5PCC2</accession>
<dbReference type="PANTHER" id="PTHR30344">
    <property type="entry name" value="6-PHOSPHOGLUCONOLACTONASE-RELATED"/>
    <property type="match status" value="1"/>
</dbReference>
<keyword evidence="4" id="KW-1185">Reference proteome</keyword>
<protein>
    <submittedName>
        <fullName evidence="3">Lactonase family protein</fullName>
    </submittedName>
</protein>
<feature type="compositionally biased region" description="Pro residues" evidence="2">
    <location>
        <begin position="206"/>
        <end position="222"/>
    </location>
</feature>
<evidence type="ECO:0000313" key="3">
    <source>
        <dbReference type="EMBL" id="UUY02324.1"/>
    </source>
</evidence>
<dbReference type="InterPro" id="IPR015943">
    <property type="entry name" value="WD40/YVTN_repeat-like_dom_sf"/>
</dbReference>
<dbReference type="InterPro" id="IPR050282">
    <property type="entry name" value="Cycloisomerase_2"/>
</dbReference>
<evidence type="ECO:0000256" key="2">
    <source>
        <dbReference type="SAM" id="MobiDB-lite"/>
    </source>
</evidence>
<dbReference type="RefSeq" id="WP_353862852.1">
    <property type="nucleotide sequence ID" value="NZ_CP088295.1"/>
</dbReference>
<dbReference type="Proteomes" id="UP001058860">
    <property type="component" value="Chromosome"/>
</dbReference>
<dbReference type="Pfam" id="PF10282">
    <property type="entry name" value="Lactonase"/>
    <property type="match status" value="1"/>
</dbReference>
<dbReference type="PANTHER" id="PTHR30344:SF1">
    <property type="entry name" value="6-PHOSPHOGLUCONOLACTONASE"/>
    <property type="match status" value="1"/>
</dbReference>
<proteinExistence type="inferred from homology"/>
<reference evidence="4" key="1">
    <citation type="submission" date="2021-11" db="EMBL/GenBank/DDBJ databases">
        <title>Cultivation dependent microbiological survey of springs from the worlds oldest radium mine currently devoted to the extraction of radon-saturated water.</title>
        <authorList>
            <person name="Kapinusova G."/>
            <person name="Smrhova T."/>
            <person name="Strejcek M."/>
            <person name="Suman J."/>
            <person name="Jani K."/>
            <person name="Pajer P."/>
            <person name="Uhlik O."/>
        </authorList>
    </citation>
    <scope>NUCLEOTIDE SEQUENCE [LARGE SCALE GENOMIC DNA]</scope>
    <source>
        <strain evidence="4">J379</strain>
    </source>
</reference>
<organism evidence="3 4">
    <name type="scientific">Svornostia abyssi</name>
    <dbReference type="NCBI Taxonomy" id="2898438"/>
    <lineage>
        <taxon>Bacteria</taxon>
        <taxon>Bacillati</taxon>
        <taxon>Actinomycetota</taxon>
        <taxon>Thermoleophilia</taxon>
        <taxon>Solirubrobacterales</taxon>
        <taxon>Baekduiaceae</taxon>
        <taxon>Svornostia</taxon>
    </lineage>
</organism>
<dbReference type="InterPro" id="IPR019405">
    <property type="entry name" value="Lactonase_7-beta_prop"/>
</dbReference>
<name>A0ABY5PCC2_9ACTN</name>
<feature type="region of interest" description="Disordered" evidence="2">
    <location>
        <begin position="193"/>
        <end position="222"/>
    </location>
</feature>